<dbReference type="PANTHER" id="PTHR43654">
    <property type="entry name" value="GLUTAMATE 5-KINASE"/>
    <property type="match status" value="1"/>
</dbReference>
<dbReference type="InterPro" id="IPR011529">
    <property type="entry name" value="Glu_5kinase"/>
</dbReference>
<dbReference type="PIRSF" id="PIRSF000729">
    <property type="entry name" value="GK"/>
    <property type="match status" value="1"/>
</dbReference>
<dbReference type="OrthoDB" id="9804434at2"/>
<comment type="function">
    <text evidence="8">Catalyzes the transfer of a phosphate group to glutamate to form L-glutamate 5-phosphate.</text>
</comment>
<dbReference type="InterPro" id="IPR001057">
    <property type="entry name" value="Glu/AcGlu_kinase"/>
</dbReference>
<sequence length="271" mass="29975">MEPIRNKILDCKRIVIKIGTSSLMRADGSVNYQMIDRLAYVLTVLRKQEKEIVLVSSGAIGVGLDRLNLPQRPKSIPEQQAVASVGQAELMNLYTRFFSHYNQIVGQILMTLDIVQFPESRKNAENAFEQLLKMGIIPIVNENDAVSVEELDHQTKFGDNDRLSATVAEIISADLLIMLSDVPGFYDKNPMAHPDAVLFHTLHKVTEKEMALAGGNGSKFGTGGMATKLKAAKQILKNKQQMVLTQAADPTVLFDVLAGKEIGTYFVKEDK</sequence>
<evidence type="ECO:0000313" key="10">
    <source>
        <dbReference type="EMBL" id="PTQ82661.1"/>
    </source>
</evidence>
<keyword evidence="7 8" id="KW-0067">ATP-binding</keyword>
<comment type="catalytic activity">
    <reaction evidence="8">
        <text>L-glutamate + ATP = L-glutamyl 5-phosphate + ADP</text>
        <dbReference type="Rhea" id="RHEA:14877"/>
        <dbReference type="ChEBI" id="CHEBI:29985"/>
        <dbReference type="ChEBI" id="CHEBI:30616"/>
        <dbReference type="ChEBI" id="CHEBI:58274"/>
        <dbReference type="ChEBI" id="CHEBI:456216"/>
        <dbReference type="EC" id="2.7.2.11"/>
    </reaction>
</comment>
<keyword evidence="3 8" id="KW-0641">Proline biosynthesis</keyword>
<dbReference type="FunFam" id="3.40.1160.10:FF:000018">
    <property type="entry name" value="Glutamate 5-kinase"/>
    <property type="match status" value="1"/>
</dbReference>
<evidence type="ECO:0000259" key="9">
    <source>
        <dbReference type="Pfam" id="PF00696"/>
    </source>
</evidence>
<evidence type="ECO:0000313" key="11">
    <source>
        <dbReference type="Proteomes" id="UP000244161"/>
    </source>
</evidence>
<keyword evidence="11" id="KW-1185">Reference proteome</keyword>
<dbReference type="Pfam" id="PF00696">
    <property type="entry name" value="AA_kinase"/>
    <property type="match status" value="1"/>
</dbReference>
<dbReference type="RefSeq" id="WP_108033255.1">
    <property type="nucleotide sequence ID" value="NZ_QAOM01000016.1"/>
</dbReference>
<dbReference type="AlphaFoldDB" id="A0A2T5IFU8"/>
<organism evidence="10 11">
    <name type="scientific">Trichococcus patagoniensis</name>
    <dbReference type="NCBI Taxonomy" id="382641"/>
    <lineage>
        <taxon>Bacteria</taxon>
        <taxon>Bacillati</taxon>
        <taxon>Bacillota</taxon>
        <taxon>Bacilli</taxon>
        <taxon>Lactobacillales</taxon>
        <taxon>Carnobacteriaceae</taxon>
        <taxon>Trichococcus</taxon>
    </lineage>
</organism>
<evidence type="ECO:0000256" key="4">
    <source>
        <dbReference type="ARBA" id="ARBA00022679"/>
    </source>
</evidence>
<dbReference type="InterPro" id="IPR036393">
    <property type="entry name" value="AceGlu_kinase-like_sf"/>
</dbReference>
<dbReference type="CDD" id="cd04242">
    <property type="entry name" value="AAK_G5K_ProB"/>
    <property type="match status" value="1"/>
</dbReference>
<name>A0A2T5IFU8_9LACT</name>
<keyword evidence="4 8" id="KW-0808">Transferase</keyword>
<comment type="pathway">
    <text evidence="8">Amino-acid biosynthesis; L-proline biosynthesis; L-glutamate 5-semialdehyde from L-glutamate: step 1/2.</text>
</comment>
<evidence type="ECO:0000256" key="8">
    <source>
        <dbReference type="HAMAP-Rule" id="MF_00456"/>
    </source>
</evidence>
<protein>
    <recommendedName>
        <fullName evidence="8">Glutamate 5-kinase</fullName>
        <ecNumber evidence="8">2.7.2.11</ecNumber>
    </recommendedName>
    <alternativeName>
        <fullName evidence="8">Gamma-glutamyl kinase</fullName>
        <shortName evidence="8">GK</shortName>
    </alternativeName>
</protein>
<dbReference type="PROSITE" id="PS00902">
    <property type="entry name" value="GLUTAMATE_5_KINASE"/>
    <property type="match status" value="1"/>
</dbReference>
<feature type="binding site" evidence="8">
    <location>
        <begin position="180"/>
        <end position="181"/>
    </location>
    <ligand>
        <name>ATP</name>
        <dbReference type="ChEBI" id="CHEBI:30616"/>
    </ligand>
</feature>
<keyword evidence="1 8" id="KW-0963">Cytoplasm</keyword>
<dbReference type="SUPFAM" id="SSF53633">
    <property type="entry name" value="Carbamate kinase-like"/>
    <property type="match status" value="1"/>
</dbReference>
<keyword evidence="2 8" id="KW-0028">Amino-acid biosynthesis</keyword>
<feature type="domain" description="Aspartate/glutamate/uridylate kinase" evidence="9">
    <location>
        <begin position="12"/>
        <end position="243"/>
    </location>
</feature>
<comment type="subcellular location">
    <subcellularLocation>
        <location evidence="8">Cytoplasm</location>
    </subcellularLocation>
</comment>
<accession>A0A2T5IFU8</accession>
<dbReference type="PANTHER" id="PTHR43654:SF1">
    <property type="entry name" value="ISOPENTENYL PHOSPHATE KINASE"/>
    <property type="match status" value="1"/>
</dbReference>
<keyword evidence="6 8" id="KW-0418">Kinase</keyword>
<feature type="binding site" evidence="8">
    <location>
        <position position="17"/>
    </location>
    <ligand>
        <name>ATP</name>
        <dbReference type="ChEBI" id="CHEBI:30616"/>
    </ligand>
</feature>
<feature type="binding site" evidence="8">
    <location>
        <position position="57"/>
    </location>
    <ligand>
        <name>substrate</name>
    </ligand>
</feature>
<comment type="similarity">
    <text evidence="8">Belongs to the glutamate 5-kinase family.</text>
</comment>
<dbReference type="InterPro" id="IPR001048">
    <property type="entry name" value="Asp/Glu/Uridylate_kinase"/>
</dbReference>
<dbReference type="PRINTS" id="PR00474">
    <property type="entry name" value="GLU5KINASE"/>
</dbReference>
<proteinExistence type="inferred from homology"/>
<comment type="caution">
    <text evidence="10">The sequence shown here is derived from an EMBL/GenBank/DDBJ whole genome shotgun (WGS) entry which is preliminary data.</text>
</comment>
<evidence type="ECO:0000256" key="5">
    <source>
        <dbReference type="ARBA" id="ARBA00022741"/>
    </source>
</evidence>
<dbReference type="GO" id="GO:0004349">
    <property type="term" value="F:glutamate 5-kinase activity"/>
    <property type="evidence" value="ECO:0007669"/>
    <property type="project" value="UniProtKB-UniRule"/>
</dbReference>
<evidence type="ECO:0000256" key="7">
    <source>
        <dbReference type="ARBA" id="ARBA00022840"/>
    </source>
</evidence>
<evidence type="ECO:0000256" key="2">
    <source>
        <dbReference type="ARBA" id="ARBA00022605"/>
    </source>
</evidence>
<dbReference type="InterPro" id="IPR019797">
    <property type="entry name" value="Glutamate_5-kinase_CS"/>
</dbReference>
<dbReference type="UniPathway" id="UPA00098">
    <property type="reaction ID" value="UER00359"/>
</dbReference>
<dbReference type="InterPro" id="IPR041739">
    <property type="entry name" value="G5K_ProB"/>
</dbReference>
<dbReference type="GO" id="GO:0005829">
    <property type="term" value="C:cytosol"/>
    <property type="evidence" value="ECO:0007669"/>
    <property type="project" value="TreeGrafter"/>
</dbReference>
<dbReference type="GO" id="GO:0005524">
    <property type="term" value="F:ATP binding"/>
    <property type="evidence" value="ECO:0007669"/>
    <property type="project" value="UniProtKB-KW"/>
</dbReference>
<dbReference type="EMBL" id="QAOM01000016">
    <property type="protein sequence ID" value="PTQ82661.1"/>
    <property type="molecule type" value="Genomic_DNA"/>
</dbReference>
<evidence type="ECO:0000256" key="6">
    <source>
        <dbReference type="ARBA" id="ARBA00022777"/>
    </source>
</evidence>
<dbReference type="NCBIfam" id="TIGR01027">
    <property type="entry name" value="proB"/>
    <property type="match status" value="1"/>
</dbReference>
<feature type="binding site" evidence="8">
    <location>
        <position position="144"/>
    </location>
    <ligand>
        <name>substrate</name>
    </ligand>
</feature>
<dbReference type="GO" id="GO:0055129">
    <property type="term" value="P:L-proline biosynthetic process"/>
    <property type="evidence" value="ECO:0007669"/>
    <property type="project" value="UniProtKB-UniRule"/>
</dbReference>
<dbReference type="InterPro" id="IPR005715">
    <property type="entry name" value="Glu_5kinase/COase_Synthase"/>
</dbReference>
<evidence type="ECO:0000256" key="1">
    <source>
        <dbReference type="ARBA" id="ARBA00022490"/>
    </source>
</evidence>
<feature type="binding site" evidence="8">
    <location>
        <position position="160"/>
    </location>
    <ligand>
        <name>substrate</name>
    </ligand>
</feature>
<keyword evidence="5 8" id="KW-0547">Nucleotide-binding</keyword>
<dbReference type="HAMAP" id="MF_00456">
    <property type="entry name" value="ProB"/>
    <property type="match status" value="1"/>
</dbReference>
<reference evidence="10 11" key="1">
    <citation type="submission" date="2018-04" db="EMBL/GenBank/DDBJ databases">
        <title>Genomic Encyclopedia of Archaeal and Bacterial Type Strains, Phase II (KMG-II): from individual species to whole genera.</title>
        <authorList>
            <person name="Goeker M."/>
        </authorList>
    </citation>
    <scope>NUCLEOTIDE SEQUENCE [LARGE SCALE GENOMIC DNA]</scope>
    <source>
        <strain evidence="10 11">DSM 18806</strain>
    </source>
</reference>
<evidence type="ECO:0000256" key="3">
    <source>
        <dbReference type="ARBA" id="ARBA00022650"/>
    </source>
</evidence>
<feature type="binding site" evidence="8">
    <location>
        <begin position="222"/>
        <end position="228"/>
    </location>
    <ligand>
        <name>ATP</name>
        <dbReference type="ChEBI" id="CHEBI:30616"/>
    </ligand>
</feature>
<gene>
    <name evidence="8" type="primary">proB</name>
    <name evidence="10" type="ORF">C8U37_1162</name>
</gene>
<dbReference type="Gene3D" id="3.40.1160.10">
    <property type="entry name" value="Acetylglutamate kinase-like"/>
    <property type="match status" value="1"/>
</dbReference>
<dbReference type="Proteomes" id="UP000244161">
    <property type="component" value="Unassembled WGS sequence"/>
</dbReference>
<dbReference type="EC" id="2.7.2.11" evidence="8"/>